<dbReference type="SUPFAM" id="SSF81383">
    <property type="entry name" value="F-box domain"/>
    <property type="match status" value="1"/>
</dbReference>
<dbReference type="InterPro" id="IPR036047">
    <property type="entry name" value="F-box-like_dom_sf"/>
</dbReference>
<gene>
    <name evidence="2" type="ORF">AURDEDRAFT_127085</name>
</gene>
<dbReference type="InterPro" id="IPR001810">
    <property type="entry name" value="F-box_dom"/>
</dbReference>
<evidence type="ECO:0000259" key="1">
    <source>
        <dbReference type="Pfam" id="PF12937"/>
    </source>
</evidence>
<accession>J0WYM4</accession>
<evidence type="ECO:0000313" key="3">
    <source>
        <dbReference type="Proteomes" id="UP000006514"/>
    </source>
</evidence>
<proteinExistence type="predicted"/>
<dbReference type="Gene3D" id="1.20.1280.50">
    <property type="match status" value="1"/>
</dbReference>
<feature type="domain" description="F-box" evidence="1">
    <location>
        <begin position="83"/>
        <end position="126"/>
    </location>
</feature>
<dbReference type="EMBL" id="JH687793">
    <property type="protein sequence ID" value="EJD41332.1"/>
    <property type="molecule type" value="Genomic_DNA"/>
</dbReference>
<reference evidence="3" key="1">
    <citation type="journal article" date="2012" name="Science">
        <title>The Paleozoic origin of enzymatic lignin decomposition reconstructed from 31 fungal genomes.</title>
        <authorList>
            <person name="Floudas D."/>
            <person name="Binder M."/>
            <person name="Riley R."/>
            <person name="Barry K."/>
            <person name="Blanchette R.A."/>
            <person name="Henrissat B."/>
            <person name="Martinez A.T."/>
            <person name="Otillar R."/>
            <person name="Spatafora J.W."/>
            <person name="Yadav J.S."/>
            <person name="Aerts A."/>
            <person name="Benoit I."/>
            <person name="Boyd A."/>
            <person name="Carlson A."/>
            <person name="Copeland A."/>
            <person name="Coutinho P.M."/>
            <person name="de Vries R.P."/>
            <person name="Ferreira P."/>
            <person name="Findley K."/>
            <person name="Foster B."/>
            <person name="Gaskell J."/>
            <person name="Glotzer D."/>
            <person name="Gorecki P."/>
            <person name="Heitman J."/>
            <person name="Hesse C."/>
            <person name="Hori C."/>
            <person name="Igarashi K."/>
            <person name="Jurgens J.A."/>
            <person name="Kallen N."/>
            <person name="Kersten P."/>
            <person name="Kohler A."/>
            <person name="Kuees U."/>
            <person name="Kumar T.K.A."/>
            <person name="Kuo A."/>
            <person name="LaButti K."/>
            <person name="Larrondo L.F."/>
            <person name="Lindquist E."/>
            <person name="Ling A."/>
            <person name="Lombard V."/>
            <person name="Lucas S."/>
            <person name="Lundell T."/>
            <person name="Martin R."/>
            <person name="McLaughlin D.J."/>
            <person name="Morgenstern I."/>
            <person name="Morin E."/>
            <person name="Murat C."/>
            <person name="Nagy L.G."/>
            <person name="Nolan M."/>
            <person name="Ohm R.A."/>
            <person name="Patyshakuliyeva A."/>
            <person name="Rokas A."/>
            <person name="Ruiz-Duenas F.J."/>
            <person name="Sabat G."/>
            <person name="Salamov A."/>
            <person name="Samejima M."/>
            <person name="Schmutz J."/>
            <person name="Slot J.C."/>
            <person name="St John F."/>
            <person name="Stenlid J."/>
            <person name="Sun H."/>
            <person name="Sun S."/>
            <person name="Syed K."/>
            <person name="Tsang A."/>
            <person name="Wiebenga A."/>
            <person name="Young D."/>
            <person name="Pisabarro A."/>
            <person name="Eastwood D.C."/>
            <person name="Martin F."/>
            <person name="Cullen D."/>
            <person name="Grigoriev I.V."/>
            <person name="Hibbett D.S."/>
        </authorList>
    </citation>
    <scope>NUCLEOTIDE SEQUENCE [LARGE SCALE GENOMIC DNA]</scope>
    <source>
        <strain evidence="3">TFB10046</strain>
    </source>
</reference>
<dbReference type="InParanoid" id="J0WYM4"/>
<dbReference type="KEGG" id="adl:AURDEDRAFT_127085"/>
<keyword evidence="3" id="KW-1185">Reference proteome</keyword>
<name>J0WYM4_AURST</name>
<dbReference type="Proteomes" id="UP000006514">
    <property type="component" value="Unassembled WGS sequence"/>
</dbReference>
<evidence type="ECO:0000313" key="2">
    <source>
        <dbReference type="EMBL" id="EJD41332.1"/>
    </source>
</evidence>
<organism evidence="2 3">
    <name type="scientific">Auricularia subglabra (strain TFB-10046 / SS5)</name>
    <name type="common">White-rot fungus</name>
    <name type="synonym">Auricularia delicata (strain TFB10046)</name>
    <dbReference type="NCBI Taxonomy" id="717982"/>
    <lineage>
        <taxon>Eukaryota</taxon>
        <taxon>Fungi</taxon>
        <taxon>Dikarya</taxon>
        <taxon>Basidiomycota</taxon>
        <taxon>Agaricomycotina</taxon>
        <taxon>Agaricomycetes</taxon>
        <taxon>Auriculariales</taxon>
        <taxon>Auriculariaceae</taxon>
        <taxon>Auricularia</taxon>
    </lineage>
</organism>
<protein>
    <recommendedName>
        <fullName evidence="1">F-box domain-containing protein</fullName>
    </recommendedName>
</protein>
<dbReference type="OrthoDB" id="3217549at2759"/>
<dbReference type="Pfam" id="PF12937">
    <property type="entry name" value="F-box-like"/>
    <property type="match status" value="1"/>
</dbReference>
<dbReference type="AlphaFoldDB" id="J0WYM4"/>
<sequence>MLDSLAEDPLAAARHSGGTAQCPSTYPVNINGVFLNAASSLLTLTQRTGPAVAPSDVLATTRQLFEQAVAVIARRHNFLRAPKLPGELWCMVWQDLPLADRLRVTHVCHDWRALCLTTPQIWRYIDYCFYRHEDNCKCMECGFQREASRPVRTNALLVSLALPRSMPLELDVFIGDKGRDHRENIFSSSDPVSYLSHLLRPHKHRIRTIRADIFSGSLLTNFLDELRDFPALTSLTATSAPDNRSSLGASLANELLSMPALERLSLTHGWAGSGCDQSFPAVKSLQATYGWSRSLRRLIEACPNVTFLDIAMSHYIGNGHERGSDELAACISAFPSVRVSGMTIGTAKQICFMGRPPADVEYAYVNDVDSDGLKLCWRGLDDIERFTCRTDGRTVRLRAHGTHGAAPARRTLTFPLGEDIVIFCPLGTLPSLAALRSVAVDWPVWGVVGDCMPVLPRLETLSFYFPLDRRLHDPPDIDDSDDPVGADRFPMLKVVTFRGGTPEWATVIPRSWWTRFLGTLELSSSVRLKYDGVILGDGDEDEDEEDSD</sequence>